<organism evidence="2 3">
    <name type="scientific">Claveliimonas monacensis</name>
    <dbReference type="NCBI Taxonomy" id="2779351"/>
    <lineage>
        <taxon>Bacteria</taxon>
        <taxon>Bacillati</taxon>
        <taxon>Bacillota</taxon>
        <taxon>Clostridia</taxon>
        <taxon>Lachnospirales</taxon>
        <taxon>Lachnospiraceae</taxon>
        <taxon>Claveliimonas</taxon>
    </lineage>
</organism>
<gene>
    <name evidence="2" type="ORF">INF30_00970</name>
</gene>
<reference evidence="2 3" key="1">
    <citation type="submission" date="2020-10" db="EMBL/GenBank/DDBJ databases">
        <title>ChiBAC.</title>
        <authorList>
            <person name="Zenner C."/>
            <person name="Hitch T.C.A."/>
            <person name="Clavel T."/>
        </authorList>
    </citation>
    <scope>NUCLEOTIDE SEQUENCE [LARGE SCALE GENOMIC DNA]</scope>
    <source>
        <strain evidence="2 3">DSM 108991</strain>
    </source>
</reference>
<dbReference type="RefSeq" id="WP_226393947.1">
    <property type="nucleotide sequence ID" value="NZ_JADCKL010000001.1"/>
</dbReference>
<feature type="domain" description="DUF4037" evidence="1">
    <location>
        <begin position="126"/>
        <end position="226"/>
    </location>
</feature>
<protein>
    <submittedName>
        <fullName evidence="2">DUF4037 domain-containing protein</fullName>
    </submittedName>
</protein>
<comment type="caution">
    <text evidence="2">The sequence shown here is derived from an EMBL/GenBank/DDBJ whole genome shotgun (WGS) entry which is preliminary data.</text>
</comment>
<dbReference type="EMBL" id="JADCKL010000001">
    <property type="protein sequence ID" value="MBE5061841.1"/>
    <property type="molecule type" value="Genomic_DNA"/>
</dbReference>
<accession>A0ABR9RFU3</accession>
<dbReference type="Proteomes" id="UP000758652">
    <property type="component" value="Unassembled WGS sequence"/>
</dbReference>
<dbReference type="InterPro" id="IPR025117">
    <property type="entry name" value="DUF4037"/>
</dbReference>
<name>A0ABR9RFU3_9FIRM</name>
<dbReference type="Pfam" id="PF13228">
    <property type="entry name" value="DUF4037"/>
    <property type="match status" value="1"/>
</dbReference>
<sequence>MNGLELARHYYFEVGRPALAERFPEAMAEAAAGLAGEGSECFGYDDDYSRDHDYGPSFCLWLPEQVYSRWGSRMQSVYDSLPKHYLGFSPRKVMPQGQNRVGIMKIEDFYRKFTGCPGLPADKRQWMRIPEHLLAQAVNGQVFEDACGTFTSIRNGYLAFYPEEIRWKKLAARAVTMAQSGQYNYPRSLKRKDSGAAFLALQEFIRAAISMVHLLNRRYTPYYKWMFRSFSQLPFPEIHKSALLRMAEDPLSPDNTILIEDFCKEIVNQWKAQGLTTLDETYLEAQGVELYGRIQSSYLRSLHILTG</sequence>
<evidence type="ECO:0000313" key="3">
    <source>
        <dbReference type="Proteomes" id="UP000758652"/>
    </source>
</evidence>
<keyword evidence="3" id="KW-1185">Reference proteome</keyword>
<proteinExistence type="predicted"/>
<evidence type="ECO:0000313" key="2">
    <source>
        <dbReference type="EMBL" id="MBE5061841.1"/>
    </source>
</evidence>
<evidence type="ECO:0000259" key="1">
    <source>
        <dbReference type="Pfam" id="PF13228"/>
    </source>
</evidence>